<feature type="domain" description="YDG" evidence="8">
    <location>
        <begin position="153"/>
        <end position="301"/>
    </location>
</feature>
<keyword evidence="9" id="KW-0808">Transferase</keyword>
<dbReference type="EMBL" id="PKPP01000179">
    <property type="protein sequence ID" value="PWA96414.1"/>
    <property type="molecule type" value="Genomic_DNA"/>
</dbReference>
<sequence length="605" mass="67840">MFPKLEPLDEKPENCQTPNIVPTICLSDDDDDEVANPDALALVLVNPDETQVANLEYPLKRKYQARSGELVRVSNLDVEDEIAFRETVRKTRMIYDSLRICLMLEDEKRRVNVASANVGSPSMRLPKVRNDLRVATIMRDNDLWLNRDKRIVGPIPGVNIGDVFFFRMELCVLGIHGVPQAGIDFLPASMSPNKEPIATSVIVSGGYEDDEDSGDVIVYTGHGGQDKNSKLHVVDQKLEGGNLGMERSMHYGIEVRVIRGFKYRGGVSEKLYVYDGIYKVTDAWLEDGKSGFGVYKFKLVRMEGQPEMGSAMLKFAENIRENPMAARPVGYVSLDISMNKEHVPVFLFNDIDDNNEPVHYEYLARTAFPPFVYQPSGNGDSVGCFCVDVCGLDCACAKKNGGEFGYDKKGILVRGKPLIYECGPHCSCSSECCNRVTQKGVKNRFEVFRSLETGWGVRSLDLIQAGSFLCEYTGVVLTKDQAQVFTMNGEDTLVYPYRFGERWAEWGDLSQVDLSRVYPDYVPPSYFSIPPVEFAMDVSRMRNVACYMSHSPCPNVFVQLVLFDHGNVAFPRLMLFAMEDIPPLRELSLDYGAAGEWTEPLSICN</sequence>
<dbReference type="PROSITE" id="PS50890">
    <property type="entry name" value="PUA"/>
    <property type="match status" value="1"/>
</dbReference>
<dbReference type="STRING" id="35608.A0A2U1QEI8"/>
<dbReference type="SUPFAM" id="SSF82199">
    <property type="entry name" value="SET domain"/>
    <property type="match status" value="1"/>
</dbReference>
<dbReference type="Pfam" id="PF02182">
    <property type="entry name" value="SAD_SRA"/>
    <property type="match status" value="1"/>
</dbReference>
<dbReference type="Pfam" id="PF00856">
    <property type="entry name" value="SET"/>
    <property type="match status" value="1"/>
</dbReference>
<name>A0A2U1QEI8_ARTAN</name>
<dbReference type="InterPro" id="IPR036987">
    <property type="entry name" value="SRA-YDG_sf"/>
</dbReference>
<protein>
    <submittedName>
        <fullName evidence="9">Histone H3-K9 methyltransferase</fullName>
    </submittedName>
</protein>
<feature type="domain" description="SET" evidence="6">
    <location>
        <begin position="443"/>
        <end position="592"/>
    </location>
</feature>
<dbReference type="Gene3D" id="2.30.280.10">
    <property type="entry name" value="SRA-YDG"/>
    <property type="match status" value="1"/>
</dbReference>
<dbReference type="GO" id="GO:0032259">
    <property type="term" value="P:methylation"/>
    <property type="evidence" value="ECO:0007669"/>
    <property type="project" value="UniProtKB-KW"/>
</dbReference>
<evidence type="ECO:0000313" key="9">
    <source>
        <dbReference type="EMBL" id="PWA96414.1"/>
    </source>
</evidence>
<dbReference type="SMART" id="SM00317">
    <property type="entry name" value="SET"/>
    <property type="match status" value="1"/>
</dbReference>
<dbReference type="PROSITE" id="PS50280">
    <property type="entry name" value="SET"/>
    <property type="match status" value="1"/>
</dbReference>
<dbReference type="GO" id="GO:0008270">
    <property type="term" value="F:zinc ion binding"/>
    <property type="evidence" value="ECO:0007669"/>
    <property type="project" value="InterPro"/>
</dbReference>
<proteinExistence type="predicted"/>
<accession>A0A2U1QEI8</accession>
<evidence type="ECO:0000259" key="6">
    <source>
        <dbReference type="PROSITE" id="PS50280"/>
    </source>
</evidence>
<dbReference type="PROSITE" id="PS51015">
    <property type="entry name" value="YDG"/>
    <property type="match status" value="1"/>
</dbReference>
<organism evidence="9 10">
    <name type="scientific">Artemisia annua</name>
    <name type="common">Sweet wormwood</name>
    <dbReference type="NCBI Taxonomy" id="35608"/>
    <lineage>
        <taxon>Eukaryota</taxon>
        <taxon>Viridiplantae</taxon>
        <taxon>Streptophyta</taxon>
        <taxon>Embryophyta</taxon>
        <taxon>Tracheophyta</taxon>
        <taxon>Spermatophyta</taxon>
        <taxon>Magnoliopsida</taxon>
        <taxon>eudicotyledons</taxon>
        <taxon>Gunneridae</taxon>
        <taxon>Pentapetalae</taxon>
        <taxon>asterids</taxon>
        <taxon>campanulids</taxon>
        <taxon>Asterales</taxon>
        <taxon>Asteraceae</taxon>
        <taxon>Asteroideae</taxon>
        <taxon>Anthemideae</taxon>
        <taxon>Artemisiinae</taxon>
        <taxon>Artemisia</taxon>
    </lineage>
</organism>
<reference evidence="9 10" key="1">
    <citation type="journal article" date="2018" name="Mol. Plant">
        <title>The genome of Artemisia annua provides insight into the evolution of Asteraceae family and artemisinin biosynthesis.</title>
        <authorList>
            <person name="Shen Q."/>
            <person name="Zhang L."/>
            <person name="Liao Z."/>
            <person name="Wang S."/>
            <person name="Yan T."/>
            <person name="Shi P."/>
            <person name="Liu M."/>
            <person name="Fu X."/>
            <person name="Pan Q."/>
            <person name="Wang Y."/>
            <person name="Lv Z."/>
            <person name="Lu X."/>
            <person name="Zhang F."/>
            <person name="Jiang W."/>
            <person name="Ma Y."/>
            <person name="Chen M."/>
            <person name="Hao X."/>
            <person name="Li L."/>
            <person name="Tang Y."/>
            <person name="Lv G."/>
            <person name="Zhou Y."/>
            <person name="Sun X."/>
            <person name="Brodelius P.E."/>
            <person name="Rose J.K.C."/>
            <person name="Tang K."/>
        </authorList>
    </citation>
    <scope>NUCLEOTIDE SEQUENCE [LARGE SCALE GENOMIC DNA]</scope>
    <source>
        <strain evidence="10">cv. Huhao1</strain>
        <tissue evidence="9">Leaf</tissue>
    </source>
</reference>
<dbReference type="OrthoDB" id="5792673at2759"/>
<dbReference type="GO" id="GO:0003690">
    <property type="term" value="F:double-stranded DNA binding"/>
    <property type="evidence" value="ECO:0007669"/>
    <property type="project" value="TreeGrafter"/>
</dbReference>
<evidence type="ECO:0000313" key="10">
    <source>
        <dbReference type="Proteomes" id="UP000245207"/>
    </source>
</evidence>
<evidence type="ECO:0000259" key="7">
    <source>
        <dbReference type="PROSITE" id="PS50867"/>
    </source>
</evidence>
<dbReference type="GO" id="GO:0005634">
    <property type="term" value="C:nucleus"/>
    <property type="evidence" value="ECO:0007669"/>
    <property type="project" value="UniProtKB-SubCell"/>
</dbReference>
<dbReference type="PROSITE" id="PS50867">
    <property type="entry name" value="PRE_SET"/>
    <property type="match status" value="1"/>
</dbReference>
<dbReference type="GO" id="GO:0042054">
    <property type="term" value="F:histone methyltransferase activity"/>
    <property type="evidence" value="ECO:0007669"/>
    <property type="project" value="InterPro"/>
</dbReference>
<gene>
    <name evidence="9" type="ORF">CTI12_AA039590</name>
</gene>
<keyword evidence="4 5" id="KW-0539">Nucleus</keyword>
<dbReference type="PROSITE" id="PS51575">
    <property type="entry name" value="SAM_MT43_SUVAR39_2"/>
    <property type="match status" value="1"/>
</dbReference>
<keyword evidence="10" id="KW-1185">Reference proteome</keyword>
<dbReference type="InterPro" id="IPR046341">
    <property type="entry name" value="SET_dom_sf"/>
</dbReference>
<dbReference type="SMART" id="SM00468">
    <property type="entry name" value="PreSET"/>
    <property type="match status" value="1"/>
</dbReference>
<evidence type="ECO:0000256" key="3">
    <source>
        <dbReference type="ARBA" id="ARBA00022853"/>
    </source>
</evidence>
<comment type="subcellular location">
    <subcellularLocation>
        <location evidence="1">Chromosome</location>
    </subcellularLocation>
    <subcellularLocation>
        <location evidence="5">Nucleus</location>
    </subcellularLocation>
</comment>
<comment type="caution">
    <text evidence="9">The sequence shown here is derived from an EMBL/GenBank/DDBJ whole genome shotgun (WGS) entry which is preliminary data.</text>
</comment>
<keyword evidence="2" id="KW-0158">Chromosome</keyword>
<evidence type="ECO:0000256" key="5">
    <source>
        <dbReference type="PROSITE-ProRule" id="PRU00358"/>
    </source>
</evidence>
<evidence type="ECO:0000256" key="2">
    <source>
        <dbReference type="ARBA" id="ARBA00022454"/>
    </source>
</evidence>
<dbReference type="SMART" id="SM00466">
    <property type="entry name" value="SRA"/>
    <property type="match status" value="1"/>
</dbReference>
<dbReference type="Proteomes" id="UP000245207">
    <property type="component" value="Unassembled WGS sequence"/>
</dbReference>
<dbReference type="PANTHER" id="PTHR45660:SF57">
    <property type="entry name" value="HISTONE-LYSINE N-METHYLTRANSFERASE CHROMATIN REMODELING SET FAMILY"/>
    <property type="match status" value="1"/>
</dbReference>
<evidence type="ECO:0000256" key="4">
    <source>
        <dbReference type="ARBA" id="ARBA00023242"/>
    </source>
</evidence>
<dbReference type="InterPro" id="IPR015947">
    <property type="entry name" value="PUA-like_sf"/>
</dbReference>
<dbReference type="InterPro" id="IPR007728">
    <property type="entry name" value="Pre-SET_dom"/>
</dbReference>
<dbReference type="InterPro" id="IPR051357">
    <property type="entry name" value="H3K9_HMTase_SUVAR3-9"/>
</dbReference>
<evidence type="ECO:0000256" key="1">
    <source>
        <dbReference type="ARBA" id="ARBA00004286"/>
    </source>
</evidence>
<keyword evidence="3" id="KW-0156">Chromatin regulator</keyword>
<dbReference type="GO" id="GO:0005694">
    <property type="term" value="C:chromosome"/>
    <property type="evidence" value="ECO:0007669"/>
    <property type="project" value="UniProtKB-SubCell"/>
</dbReference>
<dbReference type="InterPro" id="IPR003105">
    <property type="entry name" value="SRA_YDG"/>
</dbReference>
<evidence type="ECO:0000259" key="8">
    <source>
        <dbReference type="PROSITE" id="PS51015"/>
    </source>
</evidence>
<keyword evidence="9" id="KW-0489">Methyltransferase</keyword>
<dbReference type="PANTHER" id="PTHR45660">
    <property type="entry name" value="HISTONE-LYSINE N-METHYLTRANSFERASE SETMAR"/>
    <property type="match status" value="1"/>
</dbReference>
<dbReference type="InterPro" id="IPR025794">
    <property type="entry name" value="H3-K9-MeTrfase_plant"/>
</dbReference>
<dbReference type="Pfam" id="PF05033">
    <property type="entry name" value="Pre-SET"/>
    <property type="match status" value="1"/>
</dbReference>
<dbReference type="InterPro" id="IPR001214">
    <property type="entry name" value="SET_dom"/>
</dbReference>
<dbReference type="Gene3D" id="2.170.270.10">
    <property type="entry name" value="SET domain"/>
    <property type="match status" value="1"/>
</dbReference>
<feature type="domain" description="Pre-SET" evidence="7">
    <location>
        <begin position="382"/>
        <end position="440"/>
    </location>
</feature>
<dbReference type="AlphaFoldDB" id="A0A2U1QEI8"/>
<dbReference type="SUPFAM" id="SSF88697">
    <property type="entry name" value="PUA domain-like"/>
    <property type="match status" value="1"/>
</dbReference>